<dbReference type="Proteomes" id="UP000324748">
    <property type="component" value="Unassembled WGS sequence"/>
</dbReference>
<proteinExistence type="predicted"/>
<evidence type="ECO:0000313" key="1">
    <source>
        <dbReference type="EMBL" id="KAA1119065.1"/>
    </source>
</evidence>
<name>A0A5B0R1X3_PUCGR</name>
<gene>
    <name evidence="1" type="ORF">PGT21_014032</name>
</gene>
<protein>
    <submittedName>
        <fullName evidence="1">Uncharacterized protein</fullName>
    </submittedName>
</protein>
<keyword evidence="2" id="KW-1185">Reference proteome</keyword>
<dbReference type="OrthoDB" id="10485611at2759"/>
<comment type="caution">
    <text evidence="1">The sequence shown here is derived from an EMBL/GenBank/DDBJ whole genome shotgun (WGS) entry which is preliminary data.</text>
</comment>
<organism evidence="1 2">
    <name type="scientific">Puccinia graminis f. sp. tritici</name>
    <dbReference type="NCBI Taxonomy" id="56615"/>
    <lineage>
        <taxon>Eukaryota</taxon>
        <taxon>Fungi</taxon>
        <taxon>Dikarya</taxon>
        <taxon>Basidiomycota</taxon>
        <taxon>Pucciniomycotina</taxon>
        <taxon>Pucciniomycetes</taxon>
        <taxon>Pucciniales</taxon>
        <taxon>Pucciniaceae</taxon>
        <taxon>Puccinia</taxon>
    </lineage>
</organism>
<evidence type="ECO:0000313" key="2">
    <source>
        <dbReference type="Proteomes" id="UP000324748"/>
    </source>
</evidence>
<reference evidence="1 2" key="1">
    <citation type="submission" date="2019-05" db="EMBL/GenBank/DDBJ databases">
        <title>Emergence of the Ug99 lineage of the wheat stem rust pathogen through somatic hybridization.</title>
        <authorList>
            <person name="Li F."/>
            <person name="Upadhyaya N.M."/>
            <person name="Sperschneider J."/>
            <person name="Matny O."/>
            <person name="Nguyen-Phuc H."/>
            <person name="Mago R."/>
            <person name="Raley C."/>
            <person name="Miller M.E."/>
            <person name="Silverstein K.A.T."/>
            <person name="Henningsen E."/>
            <person name="Hirsch C.D."/>
            <person name="Visser B."/>
            <person name="Pretorius Z.A."/>
            <person name="Steffenson B.J."/>
            <person name="Schwessinger B."/>
            <person name="Dodds P.N."/>
            <person name="Figueroa M."/>
        </authorList>
    </citation>
    <scope>NUCLEOTIDE SEQUENCE [LARGE SCALE GENOMIC DNA]</scope>
    <source>
        <strain evidence="1">21-0</strain>
    </source>
</reference>
<dbReference type="AlphaFoldDB" id="A0A5B0R1X3"/>
<dbReference type="EMBL" id="VSWC01000001">
    <property type="protein sequence ID" value="KAA1119065.1"/>
    <property type="molecule type" value="Genomic_DNA"/>
</dbReference>
<sequence length="110" mass="12222">MGLKPHWLVDPCWPCYCKPTEPSRWLPSRRPSALTRRAKQKSTYPSSQIVSAELVLDLDLAVALVKPCLDIRLFGGKVPKCWGGFIHSSSTRSSTVKLLSHRVNLPPAGK</sequence>
<accession>A0A5B0R1X3</accession>